<name>A0A699ZUS2_HAELA</name>
<dbReference type="InterPro" id="IPR003832">
    <property type="entry name" value="DUF212"/>
</dbReference>
<evidence type="ECO:0008006" key="4">
    <source>
        <dbReference type="Google" id="ProtNLM"/>
    </source>
</evidence>
<keyword evidence="1" id="KW-0472">Membrane</keyword>
<comment type="caution">
    <text evidence="2">The sequence shown here is derived from an EMBL/GenBank/DDBJ whole genome shotgun (WGS) entry which is preliminary data.</text>
</comment>
<protein>
    <recommendedName>
        <fullName evidence="4">Acid phosphatase/vanadium-dependent haloperoxidase-related protein</fullName>
    </recommendedName>
</protein>
<dbReference type="EMBL" id="BLLF01002048">
    <property type="protein sequence ID" value="GFH22476.1"/>
    <property type="molecule type" value="Genomic_DNA"/>
</dbReference>
<keyword evidence="1" id="KW-1133">Transmembrane helix</keyword>
<organism evidence="2 3">
    <name type="scientific">Haematococcus lacustris</name>
    <name type="common">Green alga</name>
    <name type="synonym">Haematococcus pluvialis</name>
    <dbReference type="NCBI Taxonomy" id="44745"/>
    <lineage>
        <taxon>Eukaryota</taxon>
        <taxon>Viridiplantae</taxon>
        <taxon>Chlorophyta</taxon>
        <taxon>core chlorophytes</taxon>
        <taxon>Chlorophyceae</taxon>
        <taxon>CS clade</taxon>
        <taxon>Chlamydomonadales</taxon>
        <taxon>Haematococcaceae</taxon>
        <taxon>Haematococcus</taxon>
    </lineage>
</organism>
<dbReference type="PANTHER" id="PTHR31446:SF29">
    <property type="entry name" value="ACID PHOSPHATASE_VANADIUM-DEPENDENT HALOPEROXIDASE-RELATED PROTEIN"/>
    <property type="match status" value="1"/>
</dbReference>
<proteinExistence type="predicted"/>
<sequence length="212" mass="21992">MVGSLGRGGAFADNVDTSDVNGVPGSGPLLIAILCFAIAQSCKFVIVWIDTKQIHWERLVGSGGEHPSSRLIHMERQLGHHGGTGTGHCCTMASGMPSAHSAFVTGLATSVGIREGTNSSVFAVAAVLALITMYDAVGLRLHSGRHASALNAIIAELPPDHPVGPGTFGQLREQLGHTPLQVSKQWVPAVHGLGSQPHAVQGWEMAGGENMG</sequence>
<evidence type="ECO:0000313" key="3">
    <source>
        <dbReference type="Proteomes" id="UP000485058"/>
    </source>
</evidence>
<accession>A0A699ZUS2</accession>
<keyword evidence="1" id="KW-0812">Transmembrane</keyword>
<keyword evidence="3" id="KW-1185">Reference proteome</keyword>
<dbReference type="PANTHER" id="PTHR31446">
    <property type="entry name" value="ACID PHOSPHATASE/VANADIUM-DEPENDENT HALOPEROXIDASE-RELATED PROTEIN"/>
    <property type="match status" value="1"/>
</dbReference>
<dbReference type="Pfam" id="PF02681">
    <property type="entry name" value="DUF212"/>
    <property type="match status" value="1"/>
</dbReference>
<evidence type="ECO:0000313" key="2">
    <source>
        <dbReference type="EMBL" id="GFH22476.1"/>
    </source>
</evidence>
<dbReference type="Proteomes" id="UP000485058">
    <property type="component" value="Unassembled WGS sequence"/>
</dbReference>
<reference evidence="2 3" key="1">
    <citation type="submission" date="2020-02" db="EMBL/GenBank/DDBJ databases">
        <title>Draft genome sequence of Haematococcus lacustris strain NIES-144.</title>
        <authorList>
            <person name="Morimoto D."/>
            <person name="Nakagawa S."/>
            <person name="Yoshida T."/>
            <person name="Sawayama S."/>
        </authorList>
    </citation>
    <scope>NUCLEOTIDE SEQUENCE [LARGE SCALE GENOMIC DNA]</scope>
    <source>
        <strain evidence="2 3">NIES-144</strain>
    </source>
</reference>
<feature type="transmembrane region" description="Helical" evidence="1">
    <location>
        <begin position="29"/>
        <end position="49"/>
    </location>
</feature>
<gene>
    <name evidence="2" type="ORF">HaLaN_19949</name>
</gene>
<evidence type="ECO:0000256" key="1">
    <source>
        <dbReference type="SAM" id="Phobius"/>
    </source>
</evidence>
<dbReference type="AlphaFoldDB" id="A0A699ZUS2"/>